<dbReference type="EMBL" id="JAWWNJ010000003">
    <property type="protein sequence ID" value="KAK7059860.1"/>
    <property type="molecule type" value="Genomic_DNA"/>
</dbReference>
<protein>
    <recommendedName>
        <fullName evidence="4">Secreted protein</fullName>
    </recommendedName>
</protein>
<evidence type="ECO:0000313" key="3">
    <source>
        <dbReference type="Proteomes" id="UP001362999"/>
    </source>
</evidence>
<dbReference type="Proteomes" id="UP001362999">
    <property type="component" value="Unassembled WGS sequence"/>
</dbReference>
<name>A0AAW0E7Q7_9AGAR</name>
<sequence>MRMRWRMFLLHLQLRWLRGCGTPLVRFMGGMHWMMVMKLLELETRKTRTQMSHRRMGCPGFSTTYLWLPLPDSK</sequence>
<organism evidence="2 3">
    <name type="scientific">Favolaschia claudopus</name>
    <dbReference type="NCBI Taxonomy" id="2862362"/>
    <lineage>
        <taxon>Eukaryota</taxon>
        <taxon>Fungi</taxon>
        <taxon>Dikarya</taxon>
        <taxon>Basidiomycota</taxon>
        <taxon>Agaricomycotina</taxon>
        <taxon>Agaricomycetes</taxon>
        <taxon>Agaricomycetidae</taxon>
        <taxon>Agaricales</taxon>
        <taxon>Marasmiineae</taxon>
        <taxon>Mycenaceae</taxon>
        <taxon>Favolaschia</taxon>
    </lineage>
</organism>
<feature type="signal peptide" evidence="1">
    <location>
        <begin position="1"/>
        <end position="21"/>
    </location>
</feature>
<accession>A0AAW0E7Q7</accession>
<comment type="caution">
    <text evidence="2">The sequence shown here is derived from an EMBL/GenBank/DDBJ whole genome shotgun (WGS) entry which is preliminary data.</text>
</comment>
<evidence type="ECO:0000313" key="2">
    <source>
        <dbReference type="EMBL" id="KAK7059860.1"/>
    </source>
</evidence>
<gene>
    <name evidence="2" type="ORF">R3P38DRAFT_2838254</name>
</gene>
<dbReference type="AlphaFoldDB" id="A0AAW0E7Q7"/>
<reference evidence="2 3" key="1">
    <citation type="journal article" date="2024" name="J Genomics">
        <title>Draft genome sequencing and assembly of Favolaschia claudopus CIRM-BRFM 2984 isolated from oak limbs.</title>
        <authorList>
            <person name="Navarro D."/>
            <person name="Drula E."/>
            <person name="Chaduli D."/>
            <person name="Cazenave R."/>
            <person name="Ahrendt S."/>
            <person name="Wang J."/>
            <person name="Lipzen A."/>
            <person name="Daum C."/>
            <person name="Barry K."/>
            <person name="Grigoriev I.V."/>
            <person name="Favel A."/>
            <person name="Rosso M.N."/>
            <person name="Martin F."/>
        </authorList>
    </citation>
    <scope>NUCLEOTIDE SEQUENCE [LARGE SCALE GENOMIC DNA]</scope>
    <source>
        <strain evidence="2 3">CIRM-BRFM 2984</strain>
    </source>
</reference>
<keyword evidence="3" id="KW-1185">Reference proteome</keyword>
<evidence type="ECO:0000256" key="1">
    <source>
        <dbReference type="SAM" id="SignalP"/>
    </source>
</evidence>
<feature type="chain" id="PRO_5043676376" description="Secreted protein" evidence="1">
    <location>
        <begin position="22"/>
        <end position="74"/>
    </location>
</feature>
<keyword evidence="1" id="KW-0732">Signal</keyword>
<evidence type="ECO:0008006" key="4">
    <source>
        <dbReference type="Google" id="ProtNLM"/>
    </source>
</evidence>
<proteinExistence type="predicted"/>